<feature type="domain" description="DUF4145" evidence="1">
    <location>
        <begin position="23"/>
        <end position="101"/>
    </location>
</feature>
<dbReference type="AlphaFoldDB" id="A0A1C7FH01"/>
<organism evidence="2 3">
    <name type="scientific">Vibrio scophthalmi</name>
    <dbReference type="NCBI Taxonomy" id="45658"/>
    <lineage>
        <taxon>Bacteria</taxon>
        <taxon>Pseudomonadati</taxon>
        <taxon>Pseudomonadota</taxon>
        <taxon>Gammaproteobacteria</taxon>
        <taxon>Vibrionales</taxon>
        <taxon>Vibrionaceae</taxon>
        <taxon>Vibrio</taxon>
    </lineage>
</organism>
<dbReference type="InterPro" id="IPR038026">
    <property type="entry name" value="MtlR-like_sf"/>
</dbReference>
<evidence type="ECO:0000313" key="2">
    <source>
        <dbReference type="EMBL" id="ANU38269.1"/>
    </source>
</evidence>
<dbReference type="Gene3D" id="1.20.120.330">
    <property type="entry name" value="Nucleotidyltransferases domain 2"/>
    <property type="match status" value="1"/>
</dbReference>
<accession>A0A1C7FH01</accession>
<dbReference type="InterPro" id="IPR007761">
    <property type="entry name" value="MtlR-like"/>
</dbReference>
<dbReference type="Proteomes" id="UP000092528">
    <property type="component" value="Chromosome 2"/>
</dbReference>
<dbReference type="InterPro" id="IPR025285">
    <property type="entry name" value="DUF4145"/>
</dbReference>
<protein>
    <recommendedName>
        <fullName evidence="1">DUF4145 domain-containing protein</fullName>
    </recommendedName>
</protein>
<dbReference type="EMBL" id="CP016415">
    <property type="protein sequence ID" value="ANU38269.1"/>
    <property type="molecule type" value="Genomic_DNA"/>
</dbReference>
<keyword evidence="3" id="KW-1185">Reference proteome</keyword>
<dbReference type="PANTHER" id="PTHR37941:SF1">
    <property type="entry name" value="FUMARASE E-RELATED"/>
    <property type="match status" value="1"/>
</dbReference>
<sequence>MKDYGQVVDILKGESDRGAVLIAASMIDVALENLIKEKLVDSDKKRDPIFEHNGSLGTFSSKIEMSYRLGLITSKQQLMFNTFRKLRNVFAHSSTPLSLDDGPIRDQLEAVFTHNPELRNLYIDAVQATNKHHNISQEDTNNTLRSGRFLLNMVFSLEILTLTNARDSVAKIKRNDG</sequence>
<evidence type="ECO:0000259" key="1">
    <source>
        <dbReference type="Pfam" id="PF13643"/>
    </source>
</evidence>
<name>A0A1C7FH01_9VIBR</name>
<dbReference type="GO" id="GO:0045892">
    <property type="term" value="P:negative regulation of DNA-templated transcription"/>
    <property type="evidence" value="ECO:0007669"/>
    <property type="project" value="TreeGrafter"/>
</dbReference>
<gene>
    <name evidence="2" type="ORF">VSVS05_03231</name>
</gene>
<dbReference type="SUPFAM" id="SSF158668">
    <property type="entry name" value="MtlR-like"/>
    <property type="match status" value="1"/>
</dbReference>
<dbReference type="Pfam" id="PF13643">
    <property type="entry name" value="DUF4145"/>
    <property type="match status" value="1"/>
</dbReference>
<dbReference type="PANTHER" id="PTHR37941">
    <property type="entry name" value="FUMARASE E-RELATED"/>
    <property type="match status" value="1"/>
</dbReference>
<dbReference type="RefSeq" id="WP_065546162.1">
    <property type="nucleotide sequence ID" value="NZ_CP016415.1"/>
</dbReference>
<evidence type="ECO:0000313" key="3">
    <source>
        <dbReference type="Proteomes" id="UP000092528"/>
    </source>
</evidence>
<reference evidence="2 3" key="1">
    <citation type="submission" date="2016-07" db="EMBL/GenBank/DDBJ databases">
        <title>Genome sequencing of Vibrio scophthalmi strain VS-05, an isolated from Paralichthys olivaceus.</title>
        <authorList>
            <person name="Han H.-J."/>
        </authorList>
    </citation>
    <scope>NUCLEOTIDE SEQUENCE [LARGE SCALE GENOMIC DNA]</scope>
    <source>
        <strain evidence="2 3">VS-05</strain>
    </source>
</reference>
<proteinExistence type="predicted"/>